<evidence type="ECO:0000256" key="1">
    <source>
        <dbReference type="SAM" id="Phobius"/>
    </source>
</evidence>
<feature type="transmembrane region" description="Helical" evidence="1">
    <location>
        <begin position="32"/>
        <end position="58"/>
    </location>
</feature>
<dbReference type="Proteomes" id="UP000626786">
    <property type="component" value="Unassembled WGS sequence"/>
</dbReference>
<keyword evidence="3" id="KW-1185">Reference proteome</keyword>
<protein>
    <submittedName>
        <fullName evidence="2">DNA-directed RNA polymerase subunit beta</fullName>
    </submittedName>
</protein>
<proteinExistence type="predicted"/>
<keyword evidence="2" id="KW-0240">DNA-directed RNA polymerase</keyword>
<dbReference type="Pfam" id="PF11772">
    <property type="entry name" value="EpuA"/>
    <property type="match status" value="1"/>
</dbReference>
<reference evidence="2 3" key="1">
    <citation type="submission" date="2020-08" db="EMBL/GenBank/DDBJ databases">
        <title>A Genomic Blueprint of the Chicken Gut Microbiome.</title>
        <authorList>
            <person name="Gilroy R."/>
            <person name="Ravi A."/>
            <person name="Getino M."/>
            <person name="Pursley I."/>
            <person name="Horton D.L."/>
            <person name="Alikhan N.-F."/>
            <person name="Baker D."/>
            <person name="Gharbi K."/>
            <person name="Hall N."/>
            <person name="Watson M."/>
            <person name="Adriaenssens E.M."/>
            <person name="Foster-Nyarko E."/>
            <person name="Jarju S."/>
            <person name="Secka A."/>
            <person name="Antonio M."/>
            <person name="Oren A."/>
            <person name="Chaudhuri R."/>
            <person name="La Ragione R.M."/>
            <person name="Hildebrand F."/>
            <person name="Pallen M.J."/>
        </authorList>
    </citation>
    <scope>NUCLEOTIDE SEQUENCE [LARGE SCALE GENOMIC DNA]</scope>
    <source>
        <strain evidence="2 3">Sa2YVA2</strain>
    </source>
</reference>
<evidence type="ECO:0000313" key="3">
    <source>
        <dbReference type="Proteomes" id="UP000626786"/>
    </source>
</evidence>
<keyword evidence="2" id="KW-0804">Transcription</keyword>
<dbReference type="EMBL" id="JACSQN010000006">
    <property type="protein sequence ID" value="MBD7984619.1"/>
    <property type="molecule type" value="Genomic_DNA"/>
</dbReference>
<keyword evidence="1" id="KW-1133">Transmembrane helix</keyword>
<gene>
    <name evidence="2" type="ORF">H9649_08510</name>
</gene>
<dbReference type="InterPro" id="IPR024596">
    <property type="entry name" value="RNApol_su_b/EpuA"/>
</dbReference>
<dbReference type="GO" id="GO:0000428">
    <property type="term" value="C:DNA-directed RNA polymerase complex"/>
    <property type="evidence" value="ECO:0007669"/>
    <property type="project" value="UniProtKB-KW"/>
</dbReference>
<keyword evidence="1" id="KW-0472">Membrane</keyword>
<name>A0ABR8UA67_9BACL</name>
<comment type="caution">
    <text evidence="2">The sequence shown here is derived from an EMBL/GenBank/DDBJ whole genome shotgun (WGS) entry which is preliminary data.</text>
</comment>
<keyword evidence="1" id="KW-0812">Transmembrane</keyword>
<organism evidence="2 3">
    <name type="scientific">Sporosarcina quadrami</name>
    <dbReference type="NCBI Taxonomy" id="2762234"/>
    <lineage>
        <taxon>Bacteria</taxon>
        <taxon>Bacillati</taxon>
        <taxon>Bacillota</taxon>
        <taxon>Bacilli</taxon>
        <taxon>Bacillales</taxon>
        <taxon>Caryophanaceae</taxon>
        <taxon>Sporosarcina</taxon>
    </lineage>
</organism>
<sequence length="84" mass="9607">MQRNQSNKRKPQVKEETNAKPRMWVQIRLFPIWLRIIIVVAIFAAAAVFGAMFGYGYIGDGQPSDVLKMETWTHIIDILSGKES</sequence>
<accession>A0ABR8UA67</accession>
<evidence type="ECO:0000313" key="2">
    <source>
        <dbReference type="EMBL" id="MBD7984619.1"/>
    </source>
</evidence>